<dbReference type="EMBL" id="ML145163">
    <property type="protein sequence ID" value="TBU55786.1"/>
    <property type="molecule type" value="Genomic_DNA"/>
</dbReference>
<dbReference type="AlphaFoldDB" id="A0A4Q9PNJ7"/>
<organism evidence="3 4">
    <name type="scientific">Dichomitus squalens</name>
    <dbReference type="NCBI Taxonomy" id="114155"/>
    <lineage>
        <taxon>Eukaryota</taxon>
        <taxon>Fungi</taxon>
        <taxon>Dikarya</taxon>
        <taxon>Basidiomycota</taxon>
        <taxon>Agaricomycotina</taxon>
        <taxon>Agaricomycetes</taxon>
        <taxon>Polyporales</taxon>
        <taxon>Polyporaceae</taxon>
        <taxon>Dichomitus</taxon>
    </lineage>
</organism>
<keyword evidence="2" id="KW-0472">Membrane</keyword>
<sequence>MPIRRLSTKSLPQLPVVAPHAGSSLLPANGDANGTEPTARSRMTPACIRATITLVVFGAYLLWALPWHLQHGWDGIPWIGGGRGRGTAVAEGILRAPKLDVPKGVQTMWGQYAPWRAAGTYVGPPEGCNVTQVSAFALQRHGARYPNAEEGQRYAVAVERLASAKKFADKRLKFLKDYEYDLDADDLTAFGAAQTFESAEVFFNQYAHLADEDNIPFVRASGVPRVVDTANNWTVGTSSPASSPRLTISHSASPGFAAASHQRHQPYLNVVISEEVNNTLKQDCPNAADGSAQTDAWLSVFAPPLVERLNKAAPGADLNATLLFYLMAMCPFESIAKETGSPFCELFDEEDWAKFEYHGDIEKYYKTGYGNPLGPVQGVGYVNELLARLTNTPVRDKTTHNASLEFPLGRALYADFTHENLMVPIFAALGLFDVSEPLDPHALPDYLETPRGRKHHKHREDEMRQKWVASRLVPFSARMVTERLACVRDGAAGEYVRVFVNDELQPLEFCGAGKGGTCALEAFVESQGYARRSGDGDFERCYD</sequence>
<name>A0A4Q9PNJ7_9APHY</name>
<feature type="transmembrane region" description="Helical" evidence="2">
    <location>
        <begin position="46"/>
        <end position="65"/>
    </location>
</feature>
<dbReference type="InterPro" id="IPR029033">
    <property type="entry name" value="His_PPase_superfam"/>
</dbReference>
<dbReference type="PANTHER" id="PTHR20963">
    <property type="entry name" value="MULTIPLE INOSITOL POLYPHOSPHATE PHOSPHATASE-RELATED"/>
    <property type="match status" value="1"/>
</dbReference>
<gene>
    <name evidence="3" type="ORF">BD310DRAFT_825147</name>
</gene>
<keyword evidence="2" id="KW-1133">Transmembrane helix</keyword>
<keyword evidence="4" id="KW-1185">Reference proteome</keyword>
<keyword evidence="2" id="KW-0812">Transmembrane</keyword>
<evidence type="ECO:0000313" key="3">
    <source>
        <dbReference type="EMBL" id="TBU55786.1"/>
    </source>
</evidence>
<dbReference type="CDD" id="cd07061">
    <property type="entry name" value="HP_HAP_like"/>
    <property type="match status" value="1"/>
</dbReference>
<dbReference type="PANTHER" id="PTHR20963:SF24">
    <property type="entry name" value="3-PHYTASE B"/>
    <property type="match status" value="1"/>
</dbReference>
<dbReference type="InterPro" id="IPR000560">
    <property type="entry name" value="His_Pase_clade-2"/>
</dbReference>
<dbReference type="Pfam" id="PF00328">
    <property type="entry name" value="His_Phos_2"/>
    <property type="match status" value="1"/>
</dbReference>
<evidence type="ECO:0000256" key="1">
    <source>
        <dbReference type="ARBA" id="ARBA00022801"/>
    </source>
</evidence>
<dbReference type="Gene3D" id="3.40.50.1240">
    <property type="entry name" value="Phosphoglycerate mutase-like"/>
    <property type="match status" value="1"/>
</dbReference>
<dbReference type="Proteomes" id="UP000292082">
    <property type="component" value="Unassembled WGS sequence"/>
</dbReference>
<accession>A0A4Q9PNJ7</accession>
<dbReference type="GO" id="GO:0003993">
    <property type="term" value="F:acid phosphatase activity"/>
    <property type="evidence" value="ECO:0007669"/>
    <property type="project" value="TreeGrafter"/>
</dbReference>
<keyword evidence="1" id="KW-0378">Hydrolase</keyword>
<dbReference type="SUPFAM" id="SSF53254">
    <property type="entry name" value="Phosphoglycerate mutase-like"/>
    <property type="match status" value="1"/>
</dbReference>
<evidence type="ECO:0000256" key="2">
    <source>
        <dbReference type="SAM" id="Phobius"/>
    </source>
</evidence>
<proteinExistence type="predicted"/>
<protein>
    <submittedName>
        <fullName evidence="3">Histidine phosphatase superfamily</fullName>
    </submittedName>
</protein>
<reference evidence="3 4" key="1">
    <citation type="submission" date="2019-01" db="EMBL/GenBank/DDBJ databases">
        <title>Draft genome sequences of three monokaryotic isolates of the white-rot basidiomycete fungus Dichomitus squalens.</title>
        <authorList>
            <consortium name="DOE Joint Genome Institute"/>
            <person name="Lopez S.C."/>
            <person name="Andreopoulos B."/>
            <person name="Pangilinan J."/>
            <person name="Lipzen A."/>
            <person name="Riley R."/>
            <person name="Ahrendt S."/>
            <person name="Ng V."/>
            <person name="Barry K."/>
            <person name="Daum C."/>
            <person name="Grigoriev I.V."/>
            <person name="Hilden K.S."/>
            <person name="Makela M.R."/>
            <person name="de Vries R.P."/>
        </authorList>
    </citation>
    <scope>NUCLEOTIDE SEQUENCE [LARGE SCALE GENOMIC DNA]</scope>
    <source>
        <strain evidence="3 4">CBS 464.89</strain>
    </source>
</reference>
<evidence type="ECO:0000313" key="4">
    <source>
        <dbReference type="Proteomes" id="UP000292082"/>
    </source>
</evidence>